<keyword evidence="1" id="KW-1133">Transmembrane helix</keyword>
<evidence type="ECO:0000313" key="3">
    <source>
        <dbReference type="Proteomes" id="UP000053424"/>
    </source>
</evidence>
<evidence type="ECO:0000313" key="2">
    <source>
        <dbReference type="EMBL" id="KIM43219.1"/>
    </source>
</evidence>
<reference evidence="2 3" key="1">
    <citation type="submission" date="2014-04" db="EMBL/GenBank/DDBJ databases">
        <authorList>
            <consortium name="DOE Joint Genome Institute"/>
            <person name="Kuo A."/>
            <person name="Gay G."/>
            <person name="Dore J."/>
            <person name="Kohler A."/>
            <person name="Nagy L.G."/>
            <person name="Floudas D."/>
            <person name="Copeland A."/>
            <person name="Barry K.W."/>
            <person name="Cichocki N."/>
            <person name="Veneault-Fourrey C."/>
            <person name="LaButti K."/>
            <person name="Lindquist E.A."/>
            <person name="Lipzen A."/>
            <person name="Lundell T."/>
            <person name="Morin E."/>
            <person name="Murat C."/>
            <person name="Sun H."/>
            <person name="Tunlid A."/>
            <person name="Henrissat B."/>
            <person name="Grigoriev I.V."/>
            <person name="Hibbett D.S."/>
            <person name="Martin F."/>
            <person name="Nordberg H.P."/>
            <person name="Cantor M.N."/>
            <person name="Hua S.X."/>
        </authorList>
    </citation>
    <scope>NUCLEOTIDE SEQUENCE [LARGE SCALE GENOMIC DNA]</scope>
    <source>
        <strain evidence="3">h7</strain>
    </source>
</reference>
<proteinExistence type="predicted"/>
<sequence length="180" mass="20611">MDTLRRRIPFKLEGDSEEIYDNVVLDEQQQEEIIDRLRKENDVVNWRYSIALKIVVALSFISQLVSFTNNPLLAIYPIRGPEPSIPLPGVFTILSLFIHLNLALLFSSGKIRPLPYQLLYTLSAVAPTLSLFLQKPWQITVWWCITPLMVYLNQTVMDAFQQSIQGIADLEQMKYTAPGA</sequence>
<protein>
    <submittedName>
        <fullName evidence="2">Uncharacterized protein</fullName>
    </submittedName>
</protein>
<feature type="transmembrane region" description="Helical" evidence="1">
    <location>
        <begin position="85"/>
        <end position="106"/>
    </location>
</feature>
<reference evidence="3" key="2">
    <citation type="submission" date="2015-01" db="EMBL/GenBank/DDBJ databases">
        <title>Evolutionary Origins and Diversification of the Mycorrhizal Mutualists.</title>
        <authorList>
            <consortium name="DOE Joint Genome Institute"/>
            <consortium name="Mycorrhizal Genomics Consortium"/>
            <person name="Kohler A."/>
            <person name="Kuo A."/>
            <person name="Nagy L.G."/>
            <person name="Floudas D."/>
            <person name="Copeland A."/>
            <person name="Barry K.W."/>
            <person name="Cichocki N."/>
            <person name="Veneault-Fourrey C."/>
            <person name="LaButti K."/>
            <person name="Lindquist E.A."/>
            <person name="Lipzen A."/>
            <person name="Lundell T."/>
            <person name="Morin E."/>
            <person name="Murat C."/>
            <person name="Riley R."/>
            <person name="Ohm R."/>
            <person name="Sun H."/>
            <person name="Tunlid A."/>
            <person name="Henrissat B."/>
            <person name="Grigoriev I.V."/>
            <person name="Hibbett D.S."/>
            <person name="Martin F."/>
        </authorList>
    </citation>
    <scope>NUCLEOTIDE SEQUENCE [LARGE SCALE GENOMIC DNA]</scope>
    <source>
        <strain evidence="3">h7</strain>
    </source>
</reference>
<keyword evidence="1" id="KW-0472">Membrane</keyword>
<keyword evidence="1" id="KW-0812">Transmembrane</keyword>
<dbReference type="AlphaFoldDB" id="A0A0C3CGD8"/>
<evidence type="ECO:0000256" key="1">
    <source>
        <dbReference type="SAM" id="Phobius"/>
    </source>
</evidence>
<name>A0A0C3CGD8_HEBCY</name>
<organism evidence="2 3">
    <name type="scientific">Hebeloma cylindrosporum</name>
    <dbReference type="NCBI Taxonomy" id="76867"/>
    <lineage>
        <taxon>Eukaryota</taxon>
        <taxon>Fungi</taxon>
        <taxon>Dikarya</taxon>
        <taxon>Basidiomycota</taxon>
        <taxon>Agaricomycotina</taxon>
        <taxon>Agaricomycetes</taxon>
        <taxon>Agaricomycetidae</taxon>
        <taxon>Agaricales</taxon>
        <taxon>Agaricineae</taxon>
        <taxon>Hymenogastraceae</taxon>
        <taxon>Hebeloma</taxon>
    </lineage>
</organism>
<dbReference type="Proteomes" id="UP000053424">
    <property type="component" value="Unassembled WGS sequence"/>
</dbReference>
<dbReference type="HOGENOM" id="CLU_097226_0_0_1"/>
<accession>A0A0C3CGD8</accession>
<feature type="transmembrane region" description="Helical" evidence="1">
    <location>
        <begin position="46"/>
        <end position="65"/>
    </location>
</feature>
<keyword evidence="3" id="KW-1185">Reference proteome</keyword>
<dbReference type="EMBL" id="KN831776">
    <property type="protein sequence ID" value="KIM43219.1"/>
    <property type="molecule type" value="Genomic_DNA"/>
</dbReference>
<gene>
    <name evidence="2" type="ORF">M413DRAFT_26388</name>
</gene>
<dbReference type="OrthoDB" id="3358048at2759"/>